<dbReference type="InterPro" id="IPR003960">
    <property type="entry name" value="ATPase_AAA_CS"/>
</dbReference>
<comment type="similarity">
    <text evidence="1">Belongs to the AAA ATPase family.</text>
</comment>
<dbReference type="Gene3D" id="1.20.58.760">
    <property type="entry name" value="Peptidase M41"/>
    <property type="match status" value="1"/>
</dbReference>
<dbReference type="SUPFAM" id="SSF52540">
    <property type="entry name" value="P-loop containing nucleoside triphosphate hydrolases"/>
    <property type="match status" value="1"/>
</dbReference>
<dbReference type="SUPFAM" id="SSF140990">
    <property type="entry name" value="FtsH protease domain-like"/>
    <property type="match status" value="1"/>
</dbReference>
<keyword evidence="1" id="KW-0067">ATP-binding</keyword>
<dbReference type="InterPro" id="IPR000642">
    <property type="entry name" value="Peptidase_M41"/>
</dbReference>
<dbReference type="Pfam" id="PF00004">
    <property type="entry name" value="AAA"/>
    <property type="match status" value="1"/>
</dbReference>
<feature type="domain" description="AAA+ ATPase" evidence="2">
    <location>
        <begin position="294"/>
        <end position="431"/>
    </location>
</feature>
<gene>
    <name evidence="3" type="ORF">POL58_12850</name>
</gene>
<keyword evidence="1" id="KW-0547">Nucleotide-binding</keyword>
<dbReference type="InterPro" id="IPR037219">
    <property type="entry name" value="Peptidase_M41-like"/>
</dbReference>
<proteinExistence type="inferred from homology"/>
<dbReference type="EMBL" id="JAQNDN010000004">
    <property type="protein sequence ID" value="MDC0668638.1"/>
    <property type="molecule type" value="Genomic_DNA"/>
</dbReference>
<dbReference type="PANTHER" id="PTHR23076">
    <property type="entry name" value="METALLOPROTEASE M41 FTSH"/>
    <property type="match status" value="1"/>
</dbReference>
<evidence type="ECO:0000259" key="2">
    <source>
        <dbReference type="SMART" id="SM00382"/>
    </source>
</evidence>
<dbReference type="PANTHER" id="PTHR23076:SF97">
    <property type="entry name" value="ATP-DEPENDENT ZINC METALLOPROTEASE YME1L1"/>
    <property type="match status" value="1"/>
</dbReference>
<keyword evidence="4" id="KW-1185">Reference proteome</keyword>
<evidence type="ECO:0000313" key="4">
    <source>
        <dbReference type="Proteomes" id="UP001217838"/>
    </source>
</evidence>
<name>A0ABT5B3G3_9BACT</name>
<dbReference type="InterPro" id="IPR027417">
    <property type="entry name" value="P-loop_NTPase"/>
</dbReference>
<evidence type="ECO:0000256" key="1">
    <source>
        <dbReference type="RuleBase" id="RU003651"/>
    </source>
</evidence>
<dbReference type="InterPro" id="IPR003959">
    <property type="entry name" value="ATPase_AAA_core"/>
</dbReference>
<dbReference type="Pfam" id="PF01434">
    <property type="entry name" value="Peptidase_M41"/>
    <property type="match status" value="1"/>
</dbReference>
<dbReference type="SMART" id="SM00382">
    <property type="entry name" value="AAA"/>
    <property type="match status" value="1"/>
</dbReference>
<dbReference type="Gene3D" id="1.10.8.60">
    <property type="match status" value="1"/>
</dbReference>
<accession>A0ABT5B3G3</accession>
<evidence type="ECO:0000313" key="3">
    <source>
        <dbReference type="EMBL" id="MDC0668638.1"/>
    </source>
</evidence>
<comment type="caution">
    <text evidence="3">The sequence shown here is derived from an EMBL/GenBank/DDBJ whole genome shotgun (WGS) entry which is preliminary data.</text>
</comment>
<dbReference type="InterPro" id="IPR003593">
    <property type="entry name" value="AAA+_ATPase"/>
</dbReference>
<dbReference type="Proteomes" id="UP001217838">
    <property type="component" value="Unassembled WGS sequence"/>
</dbReference>
<protein>
    <submittedName>
        <fullName evidence="3">AAA family ATPase</fullName>
    </submittedName>
</protein>
<dbReference type="Gene3D" id="3.40.50.300">
    <property type="entry name" value="P-loop containing nucleotide triphosphate hydrolases"/>
    <property type="match status" value="1"/>
</dbReference>
<dbReference type="RefSeq" id="WP_271997968.1">
    <property type="nucleotide sequence ID" value="NZ_JAQNDN010000004.1"/>
</dbReference>
<reference evidence="3 4" key="1">
    <citation type="submission" date="2022-11" db="EMBL/GenBank/DDBJ databases">
        <title>Minimal conservation of predation-associated metabolite biosynthetic gene clusters underscores biosynthetic potential of Myxococcota including descriptions for ten novel species: Archangium lansinium sp. nov., Myxococcus landrumus sp. nov., Nannocystis bai.</title>
        <authorList>
            <person name="Ahearne A."/>
            <person name="Stevens C."/>
            <person name="Dowd S."/>
        </authorList>
    </citation>
    <scope>NUCLEOTIDE SEQUENCE [LARGE SCALE GENOMIC DNA]</scope>
    <source>
        <strain evidence="3 4">NCELM</strain>
    </source>
</reference>
<organism evidence="3 4">
    <name type="scientific">Nannocystis radixulma</name>
    <dbReference type="NCBI Taxonomy" id="2995305"/>
    <lineage>
        <taxon>Bacteria</taxon>
        <taxon>Pseudomonadati</taxon>
        <taxon>Myxococcota</taxon>
        <taxon>Polyangia</taxon>
        <taxon>Nannocystales</taxon>
        <taxon>Nannocystaceae</taxon>
        <taxon>Nannocystis</taxon>
    </lineage>
</organism>
<sequence length="704" mass="78174">MRRTVPIDTLPVEVRVEDAVEMACAQDVTFIEERLRRGMSVLVECDKELALHVYLAVRARLRRGAGKERGPQIVIVDGRPREGEESRGNLASMLTQLTTAIRGSVERTIIVLLHLDVLTTTHTSLTMEAREAIPLLYENPEAVLLGFRDPSFPLPRVIEGVFAVKREIVGVPRESLAKIVAQREARSIDADSFDPFSLYKYVSGLNPVRLRRLMQAVGLRREAMPGRSQATQVYRELRRQTVSEDVELPNVDLERDIGGYPEVKARLREELLDLLRRKDSLGSEGEIQALEGLLPRGIIFHGPPGTGKTYFAKAMATAMDATVIIVSGPELKSKWVGESEENLRRVFRQARRSAPAVVVFDEIDAFAHARGTYEGSGVEHSMVNQLLTEMDGFRGSESVFVVGTTNFLESLDGALLRPGRFEFLIEIPAPAVQDRREIVEIYDRKLELGLSRELQEHLVRRTEGFAERARGLPFTGDHIYAVCRALKRQAIRTGEKKFSPEDIDRALQRKTRAAVVLSPAEERVVAIHEAGHALLAMLVEHATPPERISIAADMEGALGYVLRAARARPYAITAADMRADICVGLGGMCAERLVFGEVSIGAHTDLQQVNRIARAMVEEYGMGASTGVLVRLDDAPRHGTPMSERRRERVDAEVTEILEKELARAHELLTNSRSLLEALAEALLARKVLDRAELRALTGGESHG</sequence>
<dbReference type="PROSITE" id="PS00674">
    <property type="entry name" value="AAA"/>
    <property type="match status" value="1"/>
</dbReference>